<feature type="compositionally biased region" description="Basic and acidic residues" evidence="1">
    <location>
        <begin position="1"/>
        <end position="24"/>
    </location>
</feature>
<protein>
    <submittedName>
        <fullName evidence="2">Uncharacterized protein</fullName>
    </submittedName>
</protein>
<gene>
    <name evidence="2" type="ORF">FSP39_017878</name>
</gene>
<dbReference type="EMBL" id="VSWD01000005">
    <property type="protein sequence ID" value="KAK3103256.1"/>
    <property type="molecule type" value="Genomic_DNA"/>
</dbReference>
<organism evidence="2 3">
    <name type="scientific">Pinctada imbricata</name>
    <name type="common">Atlantic pearl-oyster</name>
    <name type="synonym">Pinctada martensii</name>
    <dbReference type="NCBI Taxonomy" id="66713"/>
    <lineage>
        <taxon>Eukaryota</taxon>
        <taxon>Metazoa</taxon>
        <taxon>Spiralia</taxon>
        <taxon>Lophotrochozoa</taxon>
        <taxon>Mollusca</taxon>
        <taxon>Bivalvia</taxon>
        <taxon>Autobranchia</taxon>
        <taxon>Pteriomorphia</taxon>
        <taxon>Pterioida</taxon>
        <taxon>Pterioidea</taxon>
        <taxon>Pteriidae</taxon>
        <taxon>Pinctada</taxon>
    </lineage>
</organism>
<evidence type="ECO:0000313" key="2">
    <source>
        <dbReference type="EMBL" id="KAK3103256.1"/>
    </source>
</evidence>
<feature type="compositionally biased region" description="Polar residues" evidence="1">
    <location>
        <begin position="72"/>
        <end position="82"/>
    </location>
</feature>
<dbReference type="AlphaFoldDB" id="A0AA88YK88"/>
<keyword evidence="3" id="KW-1185">Reference proteome</keyword>
<name>A0AA88YK88_PINIB</name>
<accession>A0AA88YK88</accession>
<reference evidence="2" key="1">
    <citation type="submission" date="2019-08" db="EMBL/GenBank/DDBJ databases">
        <title>The improved chromosome-level genome for the pearl oyster Pinctada fucata martensii using PacBio sequencing and Hi-C.</title>
        <authorList>
            <person name="Zheng Z."/>
        </authorList>
    </citation>
    <scope>NUCLEOTIDE SEQUENCE</scope>
    <source>
        <strain evidence="2">ZZ-2019</strain>
        <tissue evidence="2">Adductor muscle</tissue>
    </source>
</reference>
<sequence length="128" mass="14294">MADVAKESESRKDELPEEASKNEENADDNEVLEGEQSTDAPKKKKKKKKKKKNDAENPNEDAGDDIDKLVQQIDNQKLVNGTNENNEGEEQGAGEEAQKKKKKKKKGGNVNNVCYYIFLSPCTNDLLP</sequence>
<feature type="compositionally biased region" description="Basic residues" evidence="1">
    <location>
        <begin position="42"/>
        <end position="52"/>
    </location>
</feature>
<comment type="caution">
    <text evidence="2">The sequence shown here is derived from an EMBL/GenBank/DDBJ whole genome shotgun (WGS) entry which is preliminary data.</text>
</comment>
<dbReference type="Proteomes" id="UP001186944">
    <property type="component" value="Unassembled WGS sequence"/>
</dbReference>
<proteinExistence type="predicted"/>
<evidence type="ECO:0000256" key="1">
    <source>
        <dbReference type="SAM" id="MobiDB-lite"/>
    </source>
</evidence>
<feature type="region of interest" description="Disordered" evidence="1">
    <location>
        <begin position="1"/>
        <end position="106"/>
    </location>
</feature>
<evidence type="ECO:0000313" key="3">
    <source>
        <dbReference type="Proteomes" id="UP001186944"/>
    </source>
</evidence>